<feature type="compositionally biased region" description="Polar residues" evidence="1">
    <location>
        <begin position="53"/>
        <end position="64"/>
    </location>
</feature>
<dbReference type="InterPro" id="IPR007005">
    <property type="entry name" value="XAP5"/>
</dbReference>
<accession>A0A6A6HPF1</accession>
<feature type="domain" description="FAM50A/XAP5 C-terminal" evidence="2">
    <location>
        <begin position="155"/>
        <end position="337"/>
    </location>
</feature>
<dbReference type="Proteomes" id="UP000800092">
    <property type="component" value="Unassembled WGS sequence"/>
</dbReference>
<feature type="region of interest" description="Disordered" evidence="1">
    <location>
        <begin position="330"/>
        <end position="352"/>
    </location>
</feature>
<organism evidence="3 4">
    <name type="scientific">Viridothelium virens</name>
    <name type="common">Speckled blister lichen</name>
    <name type="synonym">Trypethelium virens</name>
    <dbReference type="NCBI Taxonomy" id="1048519"/>
    <lineage>
        <taxon>Eukaryota</taxon>
        <taxon>Fungi</taxon>
        <taxon>Dikarya</taxon>
        <taxon>Ascomycota</taxon>
        <taxon>Pezizomycotina</taxon>
        <taxon>Dothideomycetes</taxon>
        <taxon>Dothideomycetes incertae sedis</taxon>
        <taxon>Trypetheliales</taxon>
        <taxon>Trypetheliaceae</taxon>
        <taxon>Viridothelium</taxon>
    </lineage>
</organism>
<keyword evidence="4" id="KW-1185">Reference proteome</keyword>
<evidence type="ECO:0000313" key="4">
    <source>
        <dbReference type="Proteomes" id="UP000800092"/>
    </source>
</evidence>
<proteinExistence type="predicted"/>
<reference evidence="3" key="1">
    <citation type="journal article" date="2020" name="Stud. Mycol.">
        <title>101 Dothideomycetes genomes: a test case for predicting lifestyles and emergence of pathogens.</title>
        <authorList>
            <person name="Haridas S."/>
            <person name="Albert R."/>
            <person name="Binder M."/>
            <person name="Bloem J."/>
            <person name="Labutti K."/>
            <person name="Salamov A."/>
            <person name="Andreopoulos B."/>
            <person name="Baker S."/>
            <person name="Barry K."/>
            <person name="Bills G."/>
            <person name="Bluhm B."/>
            <person name="Cannon C."/>
            <person name="Castanera R."/>
            <person name="Culley D."/>
            <person name="Daum C."/>
            <person name="Ezra D."/>
            <person name="Gonzalez J."/>
            <person name="Henrissat B."/>
            <person name="Kuo A."/>
            <person name="Liang C."/>
            <person name="Lipzen A."/>
            <person name="Lutzoni F."/>
            <person name="Magnuson J."/>
            <person name="Mondo S."/>
            <person name="Nolan M."/>
            <person name="Ohm R."/>
            <person name="Pangilinan J."/>
            <person name="Park H.-J."/>
            <person name="Ramirez L."/>
            <person name="Alfaro M."/>
            <person name="Sun H."/>
            <person name="Tritt A."/>
            <person name="Yoshinaga Y."/>
            <person name="Zwiers L.-H."/>
            <person name="Turgeon B."/>
            <person name="Goodwin S."/>
            <person name="Spatafora J."/>
            <person name="Crous P."/>
            <person name="Grigoriev I."/>
        </authorList>
    </citation>
    <scope>NUCLEOTIDE SEQUENCE</scope>
    <source>
        <strain evidence="3">Tuck. ex Michener</strain>
    </source>
</reference>
<name>A0A6A6HPF1_VIRVR</name>
<dbReference type="AlphaFoldDB" id="A0A6A6HPF1"/>
<evidence type="ECO:0000259" key="2">
    <source>
        <dbReference type="Pfam" id="PF04921"/>
    </source>
</evidence>
<dbReference type="GO" id="GO:0005634">
    <property type="term" value="C:nucleus"/>
    <property type="evidence" value="ECO:0007669"/>
    <property type="project" value="InterPro"/>
</dbReference>
<dbReference type="PANTHER" id="PTHR12722:SF0">
    <property type="entry name" value="PROTEIN FAM50A"/>
    <property type="match status" value="1"/>
</dbReference>
<dbReference type="OrthoDB" id="1562195at2759"/>
<feature type="region of interest" description="Disordered" evidence="1">
    <location>
        <begin position="1"/>
        <end position="131"/>
    </location>
</feature>
<dbReference type="InterPro" id="IPR048337">
    <property type="entry name" value="FAM50A/XAP5_C"/>
</dbReference>
<feature type="compositionally biased region" description="Basic and acidic residues" evidence="1">
    <location>
        <begin position="330"/>
        <end position="343"/>
    </location>
</feature>
<sequence length="352" mass="39118">MDPVRGVSTSNSLADSRFKTQNATTEDILKSQTVGLVKLEDFRKRRAEVLDPQSGSDISTRETTPQPKKKPKKPSAKPLLSFDTDESNADGSIADPVPANSEPADASASLKRPWPNTSSRPAPKNMTKSALAREARIREELRREYLAVQEIVKATEVVIPFVFYEGANKPGGAIKMKKGEQISLFLDRARKVGIRSGQDNSAEKKDSIRKGWARMSMDELMLVRGDMIVPHHYDLYHFIINKSEGYYGALFDFSAEPTAASPSRASTTAEPSYQALLLRPGEKKTRESTTVPDAELEGASDDPNLTKVVDRNWYTKNKHIYPASSWREFEEGKEYGKGPRTDAEGNPYFLGS</sequence>
<evidence type="ECO:0000256" key="1">
    <source>
        <dbReference type="SAM" id="MobiDB-lite"/>
    </source>
</evidence>
<gene>
    <name evidence="3" type="ORF">EV356DRAFT_511200</name>
</gene>
<feature type="compositionally biased region" description="Polar residues" evidence="1">
    <location>
        <begin position="7"/>
        <end position="34"/>
    </location>
</feature>
<dbReference type="EMBL" id="ML991771">
    <property type="protein sequence ID" value="KAF2239891.1"/>
    <property type="molecule type" value="Genomic_DNA"/>
</dbReference>
<feature type="compositionally biased region" description="Basic and acidic residues" evidence="1">
    <location>
        <begin position="38"/>
        <end position="49"/>
    </location>
</feature>
<feature type="region of interest" description="Disordered" evidence="1">
    <location>
        <begin position="279"/>
        <end position="305"/>
    </location>
</feature>
<evidence type="ECO:0000313" key="3">
    <source>
        <dbReference type="EMBL" id="KAF2239891.1"/>
    </source>
</evidence>
<dbReference type="Pfam" id="PF04921">
    <property type="entry name" value="XAP5"/>
    <property type="match status" value="1"/>
</dbReference>
<dbReference type="PANTHER" id="PTHR12722">
    <property type="entry name" value="XAP-5 PROTEIN-RELATED"/>
    <property type="match status" value="1"/>
</dbReference>
<dbReference type="GO" id="GO:0006325">
    <property type="term" value="P:chromatin organization"/>
    <property type="evidence" value="ECO:0007669"/>
    <property type="project" value="TreeGrafter"/>
</dbReference>
<protein>
    <recommendedName>
        <fullName evidence="2">FAM50A/XAP5 C-terminal domain-containing protein</fullName>
    </recommendedName>
</protein>